<protein>
    <submittedName>
        <fullName evidence="1">Uncharacterized protein</fullName>
    </submittedName>
</protein>
<dbReference type="Pfam" id="PF20124">
    <property type="entry name" value="DUF6514"/>
    <property type="match status" value="1"/>
</dbReference>
<dbReference type="AlphaFoldDB" id="A0A9D1RU93"/>
<organism evidence="1 2">
    <name type="scientific">Candidatus Flavonifractor merdipullorum</name>
    <dbReference type="NCBI Taxonomy" id="2838590"/>
    <lineage>
        <taxon>Bacteria</taxon>
        <taxon>Bacillati</taxon>
        <taxon>Bacillota</taxon>
        <taxon>Clostridia</taxon>
        <taxon>Eubacteriales</taxon>
        <taxon>Oscillospiraceae</taxon>
        <taxon>Flavonifractor</taxon>
    </lineage>
</organism>
<proteinExistence type="predicted"/>
<dbReference type="InterPro" id="IPR017016">
    <property type="entry name" value="UCP033595"/>
</dbReference>
<evidence type="ECO:0000313" key="2">
    <source>
        <dbReference type="Proteomes" id="UP000824192"/>
    </source>
</evidence>
<evidence type="ECO:0000313" key="1">
    <source>
        <dbReference type="EMBL" id="HIW93849.1"/>
    </source>
</evidence>
<sequence>MRELYVGQCDQTDEKGGQHCFNYYILIDEIAYAGDLVCENYGVKISVPGGESASVPDVTLSAGRIEALAALLLRNCVTPSTLRDVVEDWL</sequence>
<reference evidence="1" key="2">
    <citation type="submission" date="2021-04" db="EMBL/GenBank/DDBJ databases">
        <authorList>
            <person name="Gilroy R."/>
        </authorList>
    </citation>
    <scope>NUCLEOTIDE SEQUENCE</scope>
    <source>
        <strain evidence="1">ChiGjej6B6-1540</strain>
    </source>
</reference>
<reference evidence="1" key="1">
    <citation type="journal article" date="2021" name="PeerJ">
        <title>Extensive microbial diversity within the chicken gut microbiome revealed by metagenomics and culture.</title>
        <authorList>
            <person name="Gilroy R."/>
            <person name="Ravi A."/>
            <person name="Getino M."/>
            <person name="Pursley I."/>
            <person name="Horton D.L."/>
            <person name="Alikhan N.F."/>
            <person name="Baker D."/>
            <person name="Gharbi K."/>
            <person name="Hall N."/>
            <person name="Watson M."/>
            <person name="Adriaenssens E.M."/>
            <person name="Foster-Nyarko E."/>
            <person name="Jarju S."/>
            <person name="Secka A."/>
            <person name="Antonio M."/>
            <person name="Oren A."/>
            <person name="Chaudhuri R.R."/>
            <person name="La Ragione R."/>
            <person name="Hildebrand F."/>
            <person name="Pallen M.J."/>
        </authorList>
    </citation>
    <scope>NUCLEOTIDE SEQUENCE</scope>
    <source>
        <strain evidence="1">ChiGjej6B6-1540</strain>
    </source>
</reference>
<name>A0A9D1RU93_9FIRM</name>
<dbReference type="EMBL" id="DXGA01000103">
    <property type="protein sequence ID" value="HIW93849.1"/>
    <property type="molecule type" value="Genomic_DNA"/>
</dbReference>
<accession>A0A9D1RU93</accession>
<dbReference type="Proteomes" id="UP000824192">
    <property type="component" value="Unassembled WGS sequence"/>
</dbReference>
<gene>
    <name evidence="1" type="ORF">H9868_04825</name>
</gene>
<comment type="caution">
    <text evidence="1">The sequence shown here is derived from an EMBL/GenBank/DDBJ whole genome shotgun (WGS) entry which is preliminary data.</text>
</comment>